<reference evidence="1 2" key="1">
    <citation type="submission" date="2013-11" db="EMBL/GenBank/DDBJ databases">
        <title>Elucidation of the Photorhabdus temperata genome and generation of transposon mutant library to identify motility mutants.</title>
        <authorList>
            <person name="Hurst S.G.IV."/>
            <person name="Micheals B."/>
            <person name="Abebe-Akele F."/>
            <person name="Rowedder H."/>
            <person name="Bullock H."/>
            <person name="Jackobeck R."/>
            <person name="Janicki E."/>
            <person name="Tisa L.S."/>
        </authorList>
    </citation>
    <scope>NUCLEOTIDE SEQUENCE [LARGE SCALE GENOMIC DNA]</scope>
    <source>
        <strain evidence="1 2">NC19</strain>
    </source>
</reference>
<organism evidence="1 2">
    <name type="scientific">Photorhabdus khanii NC19</name>
    <dbReference type="NCBI Taxonomy" id="1004151"/>
    <lineage>
        <taxon>Bacteria</taxon>
        <taxon>Pseudomonadati</taxon>
        <taxon>Pseudomonadota</taxon>
        <taxon>Gammaproteobacteria</taxon>
        <taxon>Enterobacterales</taxon>
        <taxon>Morganellaceae</taxon>
        <taxon>Photorhabdus</taxon>
    </lineage>
</organism>
<comment type="caution">
    <text evidence="1">The sequence shown here is derived from an EMBL/GenBank/DDBJ whole genome shotgun (WGS) entry which is preliminary data.</text>
</comment>
<name>W3VEU8_9GAMM</name>
<gene>
    <name evidence="1" type="ORF">PTE_00789</name>
</gene>
<dbReference type="EMBL" id="AYSJ01000002">
    <property type="protein sequence ID" value="ETS33615.1"/>
    <property type="molecule type" value="Genomic_DNA"/>
</dbReference>
<evidence type="ECO:0000313" key="1">
    <source>
        <dbReference type="EMBL" id="ETS33615.1"/>
    </source>
</evidence>
<dbReference type="AlphaFoldDB" id="W3VEU8"/>
<sequence>MLVKRKIQSTMMIKFNKKQTLKAVKTTAKTLYRLKA</sequence>
<keyword evidence="2" id="KW-1185">Reference proteome</keyword>
<evidence type="ECO:0000313" key="2">
    <source>
        <dbReference type="Proteomes" id="UP000018957"/>
    </source>
</evidence>
<proteinExistence type="predicted"/>
<protein>
    <submittedName>
        <fullName evidence="1">Uncharacterized protein</fullName>
    </submittedName>
</protein>
<dbReference type="Proteomes" id="UP000018957">
    <property type="component" value="Unassembled WGS sequence"/>
</dbReference>
<accession>W3VEU8</accession>